<dbReference type="InterPro" id="IPR038232">
    <property type="entry name" value="PknH-like_Extracell_sf"/>
</dbReference>
<dbReference type="EC" id="2.7.11.1" evidence="3"/>
<protein>
    <submittedName>
        <fullName evidence="3">Conserved lipoprotein LppH</fullName>
        <ecNumber evidence="3">2.7.1.-</ecNumber>
        <ecNumber evidence="3">2.7.11.1</ecNumber>
    </submittedName>
</protein>
<name>A0A378T9W9_9MYCO</name>
<evidence type="ECO:0000313" key="4">
    <source>
        <dbReference type="Proteomes" id="UP000254978"/>
    </source>
</evidence>
<dbReference type="Proteomes" id="UP000254978">
    <property type="component" value="Unassembled WGS sequence"/>
</dbReference>
<feature type="signal peptide" evidence="1">
    <location>
        <begin position="1"/>
        <end position="37"/>
    </location>
</feature>
<dbReference type="EC" id="2.7.1.-" evidence="3"/>
<evidence type="ECO:0000256" key="1">
    <source>
        <dbReference type="SAM" id="SignalP"/>
    </source>
</evidence>
<dbReference type="EMBL" id="UGQT01000001">
    <property type="protein sequence ID" value="STZ57234.1"/>
    <property type="molecule type" value="Genomic_DNA"/>
</dbReference>
<keyword evidence="3" id="KW-0808">Transferase</keyword>
<accession>A0A378T9W9</accession>
<dbReference type="AlphaFoldDB" id="A0A378T9W9"/>
<feature type="chain" id="PRO_5039377453" evidence="1">
    <location>
        <begin position="38"/>
        <end position="245"/>
    </location>
</feature>
<organism evidence="3 4">
    <name type="scientific">Mycolicibacterium tokaiense</name>
    <dbReference type="NCBI Taxonomy" id="39695"/>
    <lineage>
        <taxon>Bacteria</taxon>
        <taxon>Bacillati</taxon>
        <taxon>Actinomycetota</taxon>
        <taxon>Actinomycetes</taxon>
        <taxon>Mycobacteriales</taxon>
        <taxon>Mycobacteriaceae</taxon>
        <taxon>Mycolicibacterium</taxon>
    </lineage>
</organism>
<keyword evidence="1" id="KW-0732">Signal</keyword>
<dbReference type="InterPro" id="IPR026954">
    <property type="entry name" value="PknH-like_Extracell"/>
</dbReference>
<evidence type="ECO:0000313" key="3">
    <source>
        <dbReference type="EMBL" id="STZ57234.1"/>
    </source>
</evidence>
<dbReference type="PROSITE" id="PS51257">
    <property type="entry name" value="PROKAR_LIPOPROTEIN"/>
    <property type="match status" value="1"/>
</dbReference>
<sequence>MSNKKGAYGVVVRPSKVIGWSAALCACVISGCSTTVAGTPVAAGGTGTSFRDVTVNDLPDLLLKPGDFDEILGTTNMTISDTSERAVALDPGQTVTGDAGCLGAAFSAMADVYRGTGYVTALGQRVTQPDDSADYIAFQFVALYPGAGGAQRFVRESEVAWRACAGNPVSIKQSDTVTDTWTIGDTVTDNNVVSVLNYQEGGDGWACSRSLAARSNVVADVAVCGDDVDAGTSADIVAEIVGKIP</sequence>
<keyword evidence="3" id="KW-0449">Lipoprotein</keyword>
<dbReference type="GO" id="GO:0004674">
    <property type="term" value="F:protein serine/threonine kinase activity"/>
    <property type="evidence" value="ECO:0007669"/>
    <property type="project" value="UniProtKB-EC"/>
</dbReference>
<feature type="domain" description="PknH-like extracellular" evidence="2">
    <location>
        <begin position="53"/>
        <end position="243"/>
    </location>
</feature>
<dbReference type="Pfam" id="PF14032">
    <property type="entry name" value="PknH_C"/>
    <property type="match status" value="1"/>
</dbReference>
<reference evidence="3 4" key="1">
    <citation type="submission" date="2018-06" db="EMBL/GenBank/DDBJ databases">
        <authorList>
            <consortium name="Pathogen Informatics"/>
            <person name="Doyle S."/>
        </authorList>
    </citation>
    <scope>NUCLEOTIDE SEQUENCE [LARGE SCALE GENOMIC DNA]</scope>
    <source>
        <strain evidence="3 4">NCTC10821</strain>
    </source>
</reference>
<keyword evidence="4" id="KW-1185">Reference proteome</keyword>
<evidence type="ECO:0000259" key="2">
    <source>
        <dbReference type="Pfam" id="PF14032"/>
    </source>
</evidence>
<dbReference type="Gene3D" id="3.40.1000.70">
    <property type="entry name" value="PknH-like extracellular domain"/>
    <property type="match status" value="1"/>
</dbReference>
<gene>
    <name evidence="3" type="primary">lppH</name>
    <name evidence="3" type="ORF">NCTC10821_00732</name>
</gene>
<proteinExistence type="predicted"/>